<gene>
    <name evidence="2" type="ORF">BLA24_13275</name>
</gene>
<feature type="chain" id="PRO_5044381010" evidence="1">
    <location>
        <begin position="36"/>
        <end position="162"/>
    </location>
</feature>
<protein>
    <submittedName>
        <fullName evidence="2">Uncharacterized protein</fullName>
    </submittedName>
</protein>
<sequence>MRLATSSEDTVKCAVSTRVAGAALLAAATTVTALAAGTGTSVAAPARAAAYNRECGTGYTQVNQIPIPGRGTVFLTYNAATGKNCVVTKRNSSTGSPLWMGSWLQRNTELKSKQEQYGSFTSYSGPVYLDAKGKCVDWGGEIDGYVVARYKTNCATLAQTER</sequence>
<keyword evidence="1" id="KW-0732">Signal</keyword>
<reference evidence="2 3" key="1">
    <citation type="journal article" date="2017" name="Biochemistry">
        <title>Identification of the Biosynthetic Pathway for the Antibiotic Bicyclomycin.</title>
        <authorList>
            <person name="Patteson J."/>
            <person name="Cai W."/>
            <person name="Johnson R.A."/>
            <person name="Santa Maria K."/>
            <person name="Li B."/>
        </authorList>
    </citation>
    <scope>NUCLEOTIDE SEQUENCE [LARGE SCALE GENOMIC DNA]</scope>
    <source>
        <strain evidence="2 3">ATCC 21532</strain>
    </source>
</reference>
<dbReference type="OrthoDB" id="1099523at2"/>
<comment type="caution">
    <text evidence="2">The sequence shown here is derived from an EMBL/GenBank/DDBJ whole genome shotgun (WGS) entry which is preliminary data.</text>
</comment>
<evidence type="ECO:0000313" key="3">
    <source>
        <dbReference type="Proteomes" id="UP000222531"/>
    </source>
</evidence>
<keyword evidence="3" id="KW-1185">Reference proteome</keyword>
<dbReference type="AlphaFoldDB" id="A0A2G1XK14"/>
<dbReference type="EMBL" id="NHZO01000145">
    <property type="protein sequence ID" value="PHQ51479.1"/>
    <property type="molecule type" value="Genomic_DNA"/>
</dbReference>
<proteinExistence type="predicted"/>
<organism evidence="2 3">
    <name type="scientific">Streptomyces cinnamoneus</name>
    <name type="common">Streptoverticillium cinnamoneum</name>
    <dbReference type="NCBI Taxonomy" id="53446"/>
    <lineage>
        <taxon>Bacteria</taxon>
        <taxon>Bacillati</taxon>
        <taxon>Actinomycetota</taxon>
        <taxon>Actinomycetes</taxon>
        <taxon>Kitasatosporales</taxon>
        <taxon>Streptomycetaceae</taxon>
        <taxon>Streptomyces</taxon>
        <taxon>Streptomyces cinnamoneus group</taxon>
    </lineage>
</organism>
<feature type="signal peptide" evidence="1">
    <location>
        <begin position="1"/>
        <end position="35"/>
    </location>
</feature>
<dbReference type="Proteomes" id="UP000222531">
    <property type="component" value="Unassembled WGS sequence"/>
</dbReference>
<evidence type="ECO:0000313" key="2">
    <source>
        <dbReference type="EMBL" id="PHQ51479.1"/>
    </source>
</evidence>
<name>A0A2G1XK14_STRCJ</name>
<evidence type="ECO:0000256" key="1">
    <source>
        <dbReference type="SAM" id="SignalP"/>
    </source>
</evidence>
<accession>A0A2G1XK14</accession>